<accession>A0ACC2NJ23</accession>
<sequence length="279" mass="32256">MVQSATVDSDALRLGPSAIGRRWEREGECQFCPPIHSVTDEIRSMLQNESITEVSFKQWISTDRCSLETLTQRVDVIIPYLVQSLRNLREHDFLAKEQSSFFKSRKQSLQPGEVLANGDFAQNLKFHIQGEIPDYHWVNDQVMIHTWVNYFKNSNEEVDHLSIVMISDYMKHDVASVYTFQKHNIKILRERLPLLRRMTNMTDRAAGQYKNRHNFHNLCLHKLDFNVDAKWHFSATSHGKGACDGVGGNFKRAVYQASFQRPTSDQITSMESLMSSTQN</sequence>
<evidence type="ECO:0000313" key="1">
    <source>
        <dbReference type="EMBL" id="KAJ8669555.1"/>
    </source>
</evidence>
<evidence type="ECO:0000313" key="2">
    <source>
        <dbReference type="Proteomes" id="UP001239111"/>
    </source>
</evidence>
<dbReference type="EMBL" id="CM056743">
    <property type="protein sequence ID" value="KAJ8669555.1"/>
    <property type="molecule type" value="Genomic_DNA"/>
</dbReference>
<protein>
    <submittedName>
        <fullName evidence="1">Uncharacterized protein</fullName>
    </submittedName>
</protein>
<proteinExistence type="predicted"/>
<dbReference type="Proteomes" id="UP001239111">
    <property type="component" value="Chromosome 3"/>
</dbReference>
<keyword evidence="2" id="KW-1185">Reference proteome</keyword>
<name>A0ACC2NJ23_9HYME</name>
<comment type="caution">
    <text evidence="1">The sequence shown here is derived from an EMBL/GenBank/DDBJ whole genome shotgun (WGS) entry which is preliminary data.</text>
</comment>
<organism evidence="1 2">
    <name type="scientific">Eretmocerus hayati</name>
    <dbReference type="NCBI Taxonomy" id="131215"/>
    <lineage>
        <taxon>Eukaryota</taxon>
        <taxon>Metazoa</taxon>
        <taxon>Ecdysozoa</taxon>
        <taxon>Arthropoda</taxon>
        <taxon>Hexapoda</taxon>
        <taxon>Insecta</taxon>
        <taxon>Pterygota</taxon>
        <taxon>Neoptera</taxon>
        <taxon>Endopterygota</taxon>
        <taxon>Hymenoptera</taxon>
        <taxon>Apocrita</taxon>
        <taxon>Proctotrupomorpha</taxon>
        <taxon>Chalcidoidea</taxon>
        <taxon>Aphelinidae</taxon>
        <taxon>Aphelininae</taxon>
        <taxon>Eretmocerus</taxon>
    </lineage>
</organism>
<gene>
    <name evidence="1" type="ORF">QAD02_000814</name>
</gene>
<reference evidence="1" key="1">
    <citation type="submission" date="2023-04" db="EMBL/GenBank/DDBJ databases">
        <title>A chromosome-level genome assembly of the parasitoid wasp Eretmocerus hayati.</title>
        <authorList>
            <person name="Zhong Y."/>
            <person name="Liu S."/>
            <person name="Liu Y."/>
        </authorList>
    </citation>
    <scope>NUCLEOTIDE SEQUENCE</scope>
    <source>
        <strain evidence="1">ZJU_SS_LIU_2023</strain>
    </source>
</reference>